<dbReference type="PANTHER" id="PTHR36486">
    <property type="entry name" value="OS01G0977800 PROTEIN"/>
    <property type="match status" value="1"/>
</dbReference>
<evidence type="ECO:0000256" key="2">
    <source>
        <dbReference type="ARBA" id="ARBA00023134"/>
    </source>
</evidence>
<dbReference type="SUPFAM" id="SSF52540">
    <property type="entry name" value="P-loop containing nucleoside triphosphate hydrolases"/>
    <property type="match status" value="1"/>
</dbReference>
<dbReference type="Proteomes" id="UP001652623">
    <property type="component" value="Chromosome 9"/>
</dbReference>
<dbReference type="SUPFAM" id="SSF47895">
    <property type="entry name" value="Transducin (alpha subunit), insertion domain"/>
    <property type="match status" value="1"/>
</dbReference>
<feature type="region of interest" description="Disordered" evidence="6">
    <location>
        <begin position="865"/>
        <end position="890"/>
    </location>
</feature>
<evidence type="ECO:0000313" key="7">
    <source>
        <dbReference type="Proteomes" id="UP001652623"/>
    </source>
</evidence>
<evidence type="ECO:0000256" key="6">
    <source>
        <dbReference type="SAM" id="MobiDB-lite"/>
    </source>
</evidence>
<keyword evidence="1 4" id="KW-0547">Nucleotide-binding</keyword>
<protein>
    <submittedName>
        <fullName evidence="8">Extra-large guanine nucleotide-binding protein 1</fullName>
    </submittedName>
</protein>
<dbReference type="GO" id="GO:0046872">
    <property type="term" value="F:metal ion binding"/>
    <property type="evidence" value="ECO:0007669"/>
    <property type="project" value="UniProtKB-KW"/>
</dbReference>
<proteinExistence type="predicted"/>
<dbReference type="GO" id="GO:0003924">
    <property type="term" value="F:GTPase activity"/>
    <property type="evidence" value="ECO:0007669"/>
    <property type="project" value="InterPro"/>
</dbReference>
<dbReference type="Gene3D" id="3.40.50.300">
    <property type="entry name" value="P-loop containing nucleotide triphosphate hydrolases"/>
    <property type="match status" value="1"/>
</dbReference>
<keyword evidence="2 4" id="KW-0342">GTP-binding</keyword>
<dbReference type="GeneID" id="107435565"/>
<dbReference type="InParanoid" id="A0A6P4B1U6"/>
<keyword evidence="7" id="KW-1185">Reference proteome</keyword>
<dbReference type="PROSITE" id="PS51882">
    <property type="entry name" value="G_ALPHA"/>
    <property type="match status" value="1"/>
</dbReference>
<gene>
    <name evidence="8" type="primary">LOC107435565</name>
</gene>
<feature type="region of interest" description="Disordered" evidence="6">
    <location>
        <begin position="203"/>
        <end position="229"/>
    </location>
</feature>
<dbReference type="InterPro" id="IPR011025">
    <property type="entry name" value="GproteinA_insert"/>
</dbReference>
<dbReference type="KEGG" id="zju:107435565"/>
<evidence type="ECO:0000256" key="3">
    <source>
        <dbReference type="ARBA" id="ARBA00023224"/>
    </source>
</evidence>
<dbReference type="Pfam" id="PF00503">
    <property type="entry name" value="G-alpha"/>
    <property type="match status" value="1"/>
</dbReference>
<name>A0A6P4B1U6_ZIZJJ</name>
<dbReference type="GO" id="GO:0031683">
    <property type="term" value="F:G-protein beta/gamma-subunit complex binding"/>
    <property type="evidence" value="ECO:0007669"/>
    <property type="project" value="InterPro"/>
</dbReference>
<feature type="region of interest" description="Disordered" evidence="6">
    <location>
        <begin position="141"/>
        <end position="162"/>
    </location>
</feature>
<feature type="compositionally biased region" description="Basic and acidic residues" evidence="6">
    <location>
        <begin position="209"/>
        <end position="225"/>
    </location>
</feature>
<dbReference type="InterPro" id="IPR001019">
    <property type="entry name" value="Gprotein_alpha_su"/>
</dbReference>
<dbReference type="GO" id="GO:0005525">
    <property type="term" value="F:GTP binding"/>
    <property type="evidence" value="ECO:0007669"/>
    <property type="project" value="UniProtKB-KW"/>
</dbReference>
<dbReference type="PRINTS" id="PR00318">
    <property type="entry name" value="GPROTEINA"/>
</dbReference>
<evidence type="ECO:0000313" key="8">
    <source>
        <dbReference type="RefSeq" id="XP_015902685.3"/>
    </source>
</evidence>
<dbReference type="SMART" id="SM00275">
    <property type="entry name" value="G_alpha"/>
    <property type="match status" value="1"/>
</dbReference>
<dbReference type="RefSeq" id="XP_015902685.3">
    <property type="nucleotide sequence ID" value="XM_016047199.4"/>
</dbReference>
<organism evidence="7 8">
    <name type="scientific">Ziziphus jujuba</name>
    <name type="common">Chinese jujube</name>
    <name type="synonym">Ziziphus sativa</name>
    <dbReference type="NCBI Taxonomy" id="326968"/>
    <lineage>
        <taxon>Eukaryota</taxon>
        <taxon>Viridiplantae</taxon>
        <taxon>Streptophyta</taxon>
        <taxon>Embryophyta</taxon>
        <taxon>Tracheophyta</taxon>
        <taxon>Spermatophyta</taxon>
        <taxon>Magnoliopsida</taxon>
        <taxon>eudicotyledons</taxon>
        <taxon>Gunneridae</taxon>
        <taxon>Pentapetalae</taxon>
        <taxon>rosids</taxon>
        <taxon>fabids</taxon>
        <taxon>Rosales</taxon>
        <taxon>Rhamnaceae</taxon>
        <taxon>Paliureae</taxon>
        <taxon>Ziziphus</taxon>
    </lineage>
</organism>
<keyword evidence="3" id="KW-0807">Transducer</keyword>
<feature type="compositionally biased region" description="Low complexity" evidence="6">
    <location>
        <begin position="148"/>
        <end position="161"/>
    </location>
</feature>
<dbReference type="InterPro" id="IPR027417">
    <property type="entry name" value="P-loop_NTPase"/>
</dbReference>
<sequence>MVALLRKFYTFATSNPLPAADSDEDFNFDYSIAMEYHGPPVAYDIPQARPIDIHQIPTAAAVASASLLSSSLPVIQPIVRTSQIGKKTQNKVNKEEEAEQVSPCSAISAAEIGIVGGGGGDGKSVGSSRLVEKGAGFENYMNPENWESTESGTSSRSLSSEVFSHKEWEEEEDCGGGGESPQHARKQSVVTFKDINSDDIVVEEEYDRSEEVESAQERPKAERSGGKKGSCYRCNKGNRFTEKEVCIVCCAKYCFKCVLKAMGSMPEGRKCVTCIGYRIDETRRRKLGKCSRLLKRLLTDLEIVQIMKFEISCKVNQLPGNLVFVNEEPLSQEELVRLQSCQHPPRKLKPGSYWYDNMSGMWGKEGHKPCQIISAHLEIGGRIKQNASKGNTNVHINGREITKAELQMLKLAGVPCEGKINYWVSEDGSYQEEGMNNVKGKIWDKTGIKLVCALLLLPYPSGPPNPSAEEGDRILPTPFEEKKLKKLLLVGSDKSGTSTIFKQAKFIYKVPFTEDERENIKSVIQSKLFCYLALLLEGRERFEEESLIETKRHVIDPGSSDQNEVTTIYSISERLKAFVDWLLKVMASGNLEATFPAANQDYAPFIEELWNDAAIQATYNRRNELETLPGVATYFLNRAVEILRMDYEPSDMDILYAEGISSSNSLMSMEFSFPESIHDNLESIYEHDLSMRFQLIRIHPSSLGEHCKWLDMFEDVDIVLFCVSLADYDEFFEDNNGVCMNKMMASKQLFESIITHPLFDQKNFLLILNKYDLLEEKIEEKIPLSRCEWFREFNPVISNNPGSSNNNSTNPPLAHRSFQYIAMKFKRLFHTLTDRKLYVSAVTGLEPDTVEEALKNAREILKWVEEEPKRNGNEASSTSIDASSSSSNQK</sequence>
<keyword evidence="5" id="KW-0479">Metal-binding</keyword>
<feature type="binding site" evidence="5">
    <location>
        <position position="663"/>
    </location>
    <ligand>
        <name>Mg(2+)</name>
        <dbReference type="ChEBI" id="CHEBI:18420"/>
    </ligand>
</feature>
<evidence type="ECO:0000256" key="4">
    <source>
        <dbReference type="PIRSR" id="PIRSR601019-1"/>
    </source>
</evidence>
<dbReference type="InterPro" id="IPR053057">
    <property type="entry name" value="XLG_GTP-binding"/>
</dbReference>
<feature type="binding site" evidence="5">
    <location>
        <position position="498"/>
    </location>
    <ligand>
        <name>Mg(2+)</name>
        <dbReference type="ChEBI" id="CHEBI:18420"/>
    </ligand>
</feature>
<feature type="binding site" evidence="4">
    <location>
        <begin position="769"/>
        <end position="772"/>
    </location>
    <ligand>
        <name>GTP</name>
        <dbReference type="ChEBI" id="CHEBI:37565"/>
    </ligand>
</feature>
<reference evidence="8" key="1">
    <citation type="submission" date="2025-08" db="UniProtKB">
        <authorList>
            <consortium name="RefSeq"/>
        </authorList>
    </citation>
    <scope>IDENTIFICATION</scope>
    <source>
        <tissue evidence="8">Seedling</tissue>
    </source>
</reference>
<feature type="compositionally biased region" description="Low complexity" evidence="6">
    <location>
        <begin position="876"/>
        <end position="890"/>
    </location>
</feature>
<dbReference type="GO" id="GO:0007186">
    <property type="term" value="P:G protein-coupled receptor signaling pathway"/>
    <property type="evidence" value="ECO:0007669"/>
    <property type="project" value="InterPro"/>
</dbReference>
<evidence type="ECO:0000256" key="1">
    <source>
        <dbReference type="ARBA" id="ARBA00022741"/>
    </source>
</evidence>
<evidence type="ECO:0000256" key="5">
    <source>
        <dbReference type="PIRSR" id="PIRSR601019-2"/>
    </source>
</evidence>
<keyword evidence="5" id="KW-0460">Magnesium</keyword>
<dbReference type="PANTHER" id="PTHR36486:SF4">
    <property type="entry name" value="PH DOMAIN-CONTAINING PROTEIN"/>
    <property type="match status" value="1"/>
</dbReference>
<accession>A0A6P4B1U6</accession>
<dbReference type="Gene3D" id="1.10.400.10">
    <property type="entry name" value="GI Alpha 1, domain 2-like"/>
    <property type="match status" value="1"/>
</dbReference>